<accession>A0A484HCW0</accession>
<protein>
    <submittedName>
        <fullName evidence="1">Uncharacterized protein</fullName>
    </submittedName>
</protein>
<proteinExistence type="predicted"/>
<dbReference type="EMBL" id="CAACVI010000004">
    <property type="protein sequence ID" value="VEN73113.1"/>
    <property type="molecule type" value="Genomic_DNA"/>
</dbReference>
<dbReference type="AlphaFoldDB" id="A0A484HCW0"/>
<gene>
    <name evidence="1" type="ORF">EPICR_120008</name>
</gene>
<sequence length="194" mass="21690">MAPLAFDSSNQGRIAFGFFNIDVDMLLLERYFFFADLFCDRVLDLVCDGVLEPARGPKPASVFLDGWDIPSPVDRGDLMGAIAGISRRGFIGELYQAFPFPKDPGAFKQRPDGAKNRAAAVRIIEKHAVETQIPFSINAETRRAMIGEFEFDPGSFQELIDYVDRGGMPEWKDGKRPGYVARMTRGLSTVERFP</sequence>
<organism evidence="1">
    <name type="scientific">uncultured Desulfobacteraceae bacterium</name>
    <dbReference type="NCBI Taxonomy" id="218296"/>
    <lineage>
        <taxon>Bacteria</taxon>
        <taxon>Pseudomonadati</taxon>
        <taxon>Thermodesulfobacteriota</taxon>
        <taxon>Desulfobacteria</taxon>
        <taxon>Desulfobacterales</taxon>
        <taxon>Desulfobacteraceae</taxon>
        <taxon>environmental samples</taxon>
    </lineage>
</organism>
<evidence type="ECO:0000313" key="1">
    <source>
        <dbReference type="EMBL" id="VEN73113.1"/>
    </source>
</evidence>
<name>A0A484HCW0_9BACT</name>
<reference evidence="1" key="1">
    <citation type="submission" date="2019-01" db="EMBL/GenBank/DDBJ databases">
        <authorList>
            <consortium name="Genoscope - CEA"/>
            <person name="William W."/>
        </authorList>
    </citation>
    <scope>NUCLEOTIDE SEQUENCE</scope>
    <source>
        <strain evidence="1">CR-1</strain>
    </source>
</reference>